<accession>A0ABP1R091</accession>
<protein>
    <submittedName>
        <fullName evidence="4">Uncharacterized protein</fullName>
    </submittedName>
</protein>
<evidence type="ECO:0000256" key="3">
    <source>
        <dbReference type="SAM" id="SignalP"/>
    </source>
</evidence>
<name>A0ABP1R091_9HEXA</name>
<evidence type="ECO:0000313" key="5">
    <source>
        <dbReference type="Proteomes" id="UP001642540"/>
    </source>
</evidence>
<keyword evidence="3" id="KW-0732">Signal</keyword>
<dbReference type="Gene3D" id="2.60.20.10">
    <property type="entry name" value="Crystallins"/>
    <property type="match status" value="2"/>
</dbReference>
<evidence type="ECO:0000256" key="1">
    <source>
        <dbReference type="SAM" id="MobiDB-lite"/>
    </source>
</evidence>
<gene>
    <name evidence="4" type="ORF">ODALV1_LOCUS15701</name>
</gene>
<feature type="region of interest" description="Disordered" evidence="1">
    <location>
        <begin position="352"/>
        <end position="375"/>
    </location>
</feature>
<keyword evidence="2" id="KW-0472">Membrane</keyword>
<comment type="caution">
    <text evidence="4">The sequence shown here is derived from an EMBL/GenBank/DDBJ whole genome shotgun (WGS) entry which is preliminary data.</text>
</comment>
<proteinExistence type="predicted"/>
<organism evidence="4 5">
    <name type="scientific">Orchesella dallaii</name>
    <dbReference type="NCBI Taxonomy" id="48710"/>
    <lineage>
        <taxon>Eukaryota</taxon>
        <taxon>Metazoa</taxon>
        <taxon>Ecdysozoa</taxon>
        <taxon>Arthropoda</taxon>
        <taxon>Hexapoda</taxon>
        <taxon>Collembola</taxon>
        <taxon>Entomobryomorpha</taxon>
        <taxon>Entomobryoidea</taxon>
        <taxon>Orchesellidae</taxon>
        <taxon>Orchesellinae</taxon>
        <taxon>Orchesella</taxon>
    </lineage>
</organism>
<feature type="transmembrane region" description="Helical" evidence="2">
    <location>
        <begin position="380"/>
        <end position="403"/>
    </location>
</feature>
<feature type="chain" id="PRO_5047200270" evidence="3">
    <location>
        <begin position="24"/>
        <end position="493"/>
    </location>
</feature>
<dbReference type="InterPro" id="IPR011024">
    <property type="entry name" value="G_crystallin-like"/>
</dbReference>
<keyword evidence="5" id="KW-1185">Reference proteome</keyword>
<reference evidence="4 5" key="1">
    <citation type="submission" date="2024-08" db="EMBL/GenBank/DDBJ databases">
        <authorList>
            <person name="Cucini C."/>
            <person name="Frati F."/>
        </authorList>
    </citation>
    <scope>NUCLEOTIDE SEQUENCE [LARGE SCALE GENOMIC DNA]</scope>
</reference>
<dbReference type="Proteomes" id="UP001642540">
    <property type="component" value="Unassembled WGS sequence"/>
</dbReference>
<evidence type="ECO:0000313" key="4">
    <source>
        <dbReference type="EMBL" id="CAL8112561.1"/>
    </source>
</evidence>
<dbReference type="SUPFAM" id="SSF49695">
    <property type="entry name" value="gamma-Crystallin-like"/>
    <property type="match status" value="1"/>
</dbReference>
<keyword evidence="2" id="KW-1133">Transmembrane helix</keyword>
<evidence type="ECO:0000256" key="2">
    <source>
        <dbReference type="SAM" id="Phobius"/>
    </source>
</evidence>
<feature type="signal peptide" evidence="3">
    <location>
        <begin position="1"/>
        <end position="23"/>
    </location>
</feature>
<dbReference type="EMBL" id="CAXLJM020000048">
    <property type="protein sequence ID" value="CAL8112561.1"/>
    <property type="molecule type" value="Genomic_DNA"/>
</dbReference>
<keyword evidence="2" id="KW-0812">Transmembrane</keyword>
<sequence>MYHPPHIHYILLLFIATGGFVKGEDIHQIELLSDRDFSGKRTLLNLTYCSNVANSAINTTSSIKTYGRCAQLYDQLNCTGNAIQIPARGPSSHNLEKWGFNDKVQSVGFCRDPCTPEADNPFSNSTESDLNHSVAVTLYEKAYRKGKAYTFKISGCIIIKDLKHRMRETFQSVRIPEEGCVLLHMGVSDDDATGCVVENQNKVLEFRAETPSLENLQGWGYNSREFVKAVSPCYCQSHMNNTLPENQDNSTEIEEYIKFYDALNFQGNSIKIPLTFTGCQNFSNTAADQNWEGLAKSIRISNGSCVQVYREEDCTDPVSLDLTTSVANLTEFNLNEAIRSFSRCDCDKSIPEEPVPAESTTRGYVQNPDADEESKGSTSLTFYLVPLVGVSLIVSLILIGVLIRMKRQTRNIMKTKFQPEKLSDKEIHEFTHGLGLELGDVDVAERKRSIENEYENGNADRPESLKFSSDLLAQNQPYNFELELPKSVLEFGK</sequence>